<evidence type="ECO:0000313" key="1">
    <source>
        <dbReference type="EMBL" id="KAJ4373270.1"/>
    </source>
</evidence>
<organism evidence="1 2">
    <name type="scientific">Neocucurbitaria cava</name>
    <dbReference type="NCBI Taxonomy" id="798079"/>
    <lineage>
        <taxon>Eukaryota</taxon>
        <taxon>Fungi</taxon>
        <taxon>Dikarya</taxon>
        <taxon>Ascomycota</taxon>
        <taxon>Pezizomycotina</taxon>
        <taxon>Dothideomycetes</taxon>
        <taxon>Pleosporomycetidae</taxon>
        <taxon>Pleosporales</taxon>
        <taxon>Pleosporineae</taxon>
        <taxon>Cucurbitariaceae</taxon>
        <taxon>Neocucurbitaria</taxon>
    </lineage>
</organism>
<reference evidence="1" key="1">
    <citation type="submission" date="2022-10" db="EMBL/GenBank/DDBJ databases">
        <title>Tapping the CABI collections for fungal endophytes: first genome assemblies for Collariella, Neodidymelliopsis, Ascochyta clinopodiicola, Didymella pomorum, Didymosphaeria variabile, Neocosmospora piperis and Neocucurbitaria cava.</title>
        <authorList>
            <person name="Hill R."/>
        </authorList>
    </citation>
    <scope>NUCLEOTIDE SEQUENCE</scope>
    <source>
        <strain evidence="1">IMI 356814</strain>
    </source>
</reference>
<dbReference type="Pfam" id="PF11951">
    <property type="entry name" value="Fungal_trans_2"/>
    <property type="match status" value="1"/>
</dbReference>
<gene>
    <name evidence="1" type="ORF">N0V83_003564</name>
</gene>
<dbReference type="AlphaFoldDB" id="A0A9W8YEQ9"/>
<dbReference type="InterPro" id="IPR053178">
    <property type="entry name" value="Osmoadaptation_assoc"/>
</dbReference>
<protein>
    <submittedName>
        <fullName evidence="1">Uncharacterized protein</fullName>
    </submittedName>
</protein>
<dbReference type="EMBL" id="JAPEUY010000005">
    <property type="protein sequence ID" value="KAJ4373270.1"/>
    <property type="molecule type" value="Genomic_DNA"/>
</dbReference>
<dbReference type="Proteomes" id="UP001140560">
    <property type="component" value="Unassembled WGS sequence"/>
</dbReference>
<proteinExistence type="predicted"/>
<accession>A0A9W8YEQ9</accession>
<dbReference type="PANTHER" id="PTHR38111">
    <property type="entry name" value="ZN(2)-C6 FUNGAL-TYPE DOMAIN-CONTAINING PROTEIN-RELATED"/>
    <property type="match status" value="1"/>
</dbReference>
<evidence type="ECO:0000313" key="2">
    <source>
        <dbReference type="Proteomes" id="UP001140560"/>
    </source>
</evidence>
<dbReference type="OrthoDB" id="3525185at2759"/>
<sequence length="400" mass="44753">MPRLNRSAYSERSLEAFLHIYLPGGDFRSTNTEGKDFINMLPILSIRDQALQMAVLAISTTALGKTTNNEDLVKQGRSLYGKALTETAVALRNPTRAKSEAVFAIPRVMALFEILFGAEANSSTQAKSWLSHAEGEVALIVGRGPNSYSQSEEAHNLFANARFRTLIAAVRRRQATVLDEDRWKTLPWKGRAKTPNDTLLDILCGVPALLEAIDKLGCMSATDKRKEGLRVYTIARCWTLHVKLLAWLTANPNAIYTPTVMDTTPIHFQDLDTACLTVRYWVTALLLYSSLDKAYGIQFSTDSALTHPDRPHPRYFARLIARSAKYFFQEHYGITGATAISFPLGNAMYHFKNNPAVDQEYLAMILKTWSDPLLPSAIKDFLSSMRRPDVARVNYNITGQ</sequence>
<dbReference type="PANTHER" id="PTHR38111:SF11">
    <property type="entry name" value="TRANSCRIPTION FACTOR DOMAIN-CONTAINING PROTEIN-RELATED"/>
    <property type="match status" value="1"/>
</dbReference>
<keyword evidence="2" id="KW-1185">Reference proteome</keyword>
<comment type="caution">
    <text evidence="1">The sequence shown here is derived from an EMBL/GenBank/DDBJ whole genome shotgun (WGS) entry which is preliminary data.</text>
</comment>
<name>A0A9W8YEQ9_9PLEO</name>
<dbReference type="InterPro" id="IPR021858">
    <property type="entry name" value="Fun_TF"/>
</dbReference>